<dbReference type="InterPro" id="IPR000424">
    <property type="entry name" value="Primosome_PriB/ssb"/>
</dbReference>
<dbReference type="PROSITE" id="PS50935">
    <property type="entry name" value="SSB"/>
    <property type="match status" value="1"/>
</dbReference>
<gene>
    <name evidence="4 5" type="primary">priB</name>
    <name evidence="5" type="ORF">ABUE30_06825</name>
</gene>
<evidence type="ECO:0000256" key="4">
    <source>
        <dbReference type="HAMAP-Rule" id="MF_00720"/>
    </source>
</evidence>
<keyword evidence="3 4" id="KW-0238">DNA-binding</keyword>
<evidence type="ECO:0000256" key="1">
    <source>
        <dbReference type="ARBA" id="ARBA00022515"/>
    </source>
</evidence>
<reference evidence="5 6" key="1">
    <citation type="journal article" date="2013" name="Int. J. Syst. Evol. Microbiol.">
        <title>Celerinatantimonas yamalensis sp. nov., a cold-adapted diazotrophic bacterium from a cold permafrost brine.</title>
        <authorList>
            <person name="Shcherbakova V."/>
            <person name="Chuvilskaya N."/>
            <person name="Rivkina E."/>
            <person name="Demidov N."/>
            <person name="Uchaeva V."/>
            <person name="Suetin S."/>
            <person name="Suzina N."/>
            <person name="Gilichinsky D."/>
        </authorList>
    </citation>
    <scope>NUCLEOTIDE SEQUENCE [LARGE SCALE GENOMIC DNA]</scope>
    <source>
        <strain evidence="5 6">C7</strain>
    </source>
</reference>
<dbReference type="Proteomes" id="UP001629953">
    <property type="component" value="Unassembled WGS sequence"/>
</dbReference>
<comment type="caution">
    <text evidence="5">The sequence shown here is derived from an EMBL/GenBank/DDBJ whole genome shotgun (WGS) entry which is preliminary data.</text>
</comment>
<evidence type="ECO:0000256" key="2">
    <source>
        <dbReference type="ARBA" id="ARBA00022705"/>
    </source>
</evidence>
<protein>
    <recommendedName>
        <fullName evidence="4">Replication restart protein PriB</fullName>
    </recommendedName>
</protein>
<evidence type="ECO:0000313" key="6">
    <source>
        <dbReference type="Proteomes" id="UP001629953"/>
    </source>
</evidence>
<dbReference type="EMBL" id="JBEQCT010000002">
    <property type="protein sequence ID" value="MFM2484780.1"/>
    <property type="molecule type" value="Genomic_DNA"/>
</dbReference>
<dbReference type="Pfam" id="PF22657">
    <property type="entry name" value="SSB_1"/>
    <property type="match status" value="1"/>
</dbReference>
<organism evidence="5 6">
    <name type="scientific">Celerinatantimonas yamalensis</name>
    <dbReference type="NCBI Taxonomy" id="559956"/>
    <lineage>
        <taxon>Bacteria</taxon>
        <taxon>Pseudomonadati</taxon>
        <taxon>Pseudomonadota</taxon>
        <taxon>Gammaproteobacteria</taxon>
        <taxon>Celerinatantimonadaceae</taxon>
        <taxon>Celerinatantimonas</taxon>
    </lineage>
</organism>
<dbReference type="HAMAP" id="MF_00720">
    <property type="entry name" value="PriB"/>
    <property type="match status" value="1"/>
</dbReference>
<proteinExistence type="inferred from homology"/>
<dbReference type="InterPro" id="IPR012340">
    <property type="entry name" value="NA-bd_OB-fold"/>
</dbReference>
<keyword evidence="1 4" id="KW-0639">Primosome</keyword>
<dbReference type="SUPFAM" id="SSF50249">
    <property type="entry name" value="Nucleic acid-binding proteins"/>
    <property type="match status" value="1"/>
</dbReference>
<comment type="function">
    <text evidence="4">Involved in the restart of stalled replication forks, which reloads the replicative helicase on sites other than the origin of replication; the PriA-PriB pathway is the major replication restart pathway. During primosome assembly it facilitates complex formation between PriA and DnaT on DNA; stabilizes PriA on DNA. Stimulates the DNA unwinding activity of PriA helicase.</text>
</comment>
<dbReference type="RefSeq" id="WP_408622968.1">
    <property type="nucleotide sequence ID" value="NZ_JBEQCT010000002.1"/>
</dbReference>
<keyword evidence="6" id="KW-1185">Reference proteome</keyword>
<accession>A0ABW9G6B2</accession>
<dbReference type="PIRSF" id="PIRSF003135">
    <property type="entry name" value="Primosomal_n"/>
    <property type="match status" value="1"/>
</dbReference>
<keyword evidence="2 4" id="KW-0235">DNA replication</keyword>
<name>A0ABW9G6B2_9GAMM</name>
<comment type="subunit">
    <text evidence="4">Homodimer. Interacts with PriA and DnaT. Component of the replication restart primosome. Primosome assembly occurs via a 'hand-off' mechanism. PriA binds to replication forks, subsequently PriB then DnaT bind; DnaT then displaces ssDNA to generate the helicase loading substrate.</text>
</comment>
<evidence type="ECO:0000313" key="5">
    <source>
        <dbReference type="EMBL" id="MFM2484780.1"/>
    </source>
</evidence>
<dbReference type="InterPro" id="IPR023646">
    <property type="entry name" value="Prisomal_replication_PriB"/>
</dbReference>
<sequence>MDNCLILTGTLSRAPRYRTSPGGIDHCQFWLAHRSAQVEAGLNRVAQCFIAVVASGGQFKKELLPLKMGCTVRVNGFLQTQRARNGESKLVLHAQHIELLS</sequence>
<dbReference type="Gene3D" id="2.40.50.140">
    <property type="entry name" value="Nucleic acid-binding proteins"/>
    <property type="match status" value="1"/>
</dbReference>
<comment type="similarity">
    <text evidence="4">Belongs to the PriB family.</text>
</comment>
<evidence type="ECO:0000256" key="3">
    <source>
        <dbReference type="ARBA" id="ARBA00023125"/>
    </source>
</evidence>
<dbReference type="NCBIfam" id="TIGR04418">
    <property type="entry name" value="PriB_gamma"/>
    <property type="match status" value="1"/>
</dbReference>